<feature type="domain" description="UspA" evidence="1">
    <location>
        <begin position="1"/>
        <end position="136"/>
    </location>
</feature>
<dbReference type="Gene3D" id="3.40.50.12370">
    <property type="match status" value="1"/>
</dbReference>
<dbReference type="Proteomes" id="UP000516093">
    <property type="component" value="Chromosome"/>
</dbReference>
<evidence type="ECO:0000313" key="3">
    <source>
        <dbReference type="Proteomes" id="UP000516093"/>
    </source>
</evidence>
<dbReference type="CDD" id="cd00293">
    <property type="entry name" value="USP-like"/>
    <property type="match status" value="1"/>
</dbReference>
<keyword evidence="3" id="KW-1185">Reference proteome</keyword>
<dbReference type="KEGG" id="hqi:H9L05_17940"/>
<evidence type="ECO:0000313" key="2">
    <source>
        <dbReference type="EMBL" id="QNP51807.1"/>
    </source>
</evidence>
<proteinExistence type="predicted"/>
<dbReference type="Pfam" id="PF00582">
    <property type="entry name" value="Usp"/>
    <property type="match status" value="1"/>
</dbReference>
<name>A0A7H0GU41_9BACT</name>
<reference evidence="2 3" key="1">
    <citation type="submission" date="2020-08" db="EMBL/GenBank/DDBJ databases">
        <title>Genome sequence of Hymenobacter qilianensis JCM 19763T.</title>
        <authorList>
            <person name="Hyun D.-W."/>
            <person name="Bae J.-W."/>
        </authorList>
    </citation>
    <scope>NUCLEOTIDE SEQUENCE [LARGE SCALE GENOMIC DNA]</scope>
    <source>
        <strain evidence="2 3">JCM 19763</strain>
    </source>
</reference>
<organism evidence="2 3">
    <name type="scientific">Hymenobacter qilianensis</name>
    <dbReference type="NCBI Taxonomy" id="1385715"/>
    <lineage>
        <taxon>Bacteria</taxon>
        <taxon>Pseudomonadati</taxon>
        <taxon>Bacteroidota</taxon>
        <taxon>Cytophagia</taxon>
        <taxon>Cytophagales</taxon>
        <taxon>Hymenobacteraceae</taxon>
        <taxon>Hymenobacter</taxon>
    </lineage>
</organism>
<protein>
    <submittedName>
        <fullName evidence="2">Universal stress protein</fullName>
    </submittedName>
</protein>
<dbReference type="EMBL" id="CP060784">
    <property type="protein sequence ID" value="QNP51807.1"/>
    <property type="molecule type" value="Genomic_DNA"/>
</dbReference>
<sequence>MQTILVPIDFSAASETALVYANKLALHLPAEIVLVHSHVGATLTPERRVALLSRLEALAERLRYQHLTRQSGRRIHYHYHMAAASLTDSLEVLVSGYRATLVVTGLALVDCATATAAGNPVMLLPEHVSCPVLIVPPGRHELASEVVVSGDFSRLDAHQLAPLTSLARTAEAHFDLVQFHPPTSTGLVPLKKALMAARAAIPNATVHLLPEEDALEDISELCAQLSAQLLVLATMDGCLVRRFFNPHYTQTNAYHLRIPVLLLPTSTVPTKACCNQCGLRQAAESRLMARITNVTF</sequence>
<dbReference type="RefSeq" id="WP_187732078.1">
    <property type="nucleotide sequence ID" value="NZ_BMFN01000002.1"/>
</dbReference>
<gene>
    <name evidence="2" type="ORF">H9L05_17940</name>
</gene>
<accession>A0A7H0GU41</accession>
<dbReference type="AlphaFoldDB" id="A0A7H0GU41"/>
<dbReference type="InterPro" id="IPR006016">
    <property type="entry name" value="UspA"/>
</dbReference>
<dbReference type="SUPFAM" id="SSF52402">
    <property type="entry name" value="Adenine nucleotide alpha hydrolases-like"/>
    <property type="match status" value="2"/>
</dbReference>
<evidence type="ECO:0000259" key="1">
    <source>
        <dbReference type="Pfam" id="PF00582"/>
    </source>
</evidence>